<evidence type="ECO:0000313" key="13">
    <source>
        <dbReference type="EMBL" id="BDT59764.1"/>
    </source>
</evidence>
<evidence type="ECO:0000256" key="9">
    <source>
        <dbReference type="SAM" id="Coils"/>
    </source>
</evidence>
<evidence type="ECO:0000256" key="3">
    <source>
        <dbReference type="ARBA" id="ARBA00012438"/>
    </source>
</evidence>
<evidence type="ECO:0000256" key="2">
    <source>
        <dbReference type="ARBA" id="ARBA00004370"/>
    </source>
</evidence>
<feature type="domain" description="HAMP" evidence="12">
    <location>
        <begin position="656"/>
        <end position="708"/>
    </location>
</feature>
<protein>
    <recommendedName>
        <fullName evidence="3">histidine kinase</fullName>
        <ecNumber evidence="3">2.7.13.3</ecNumber>
    </recommendedName>
</protein>
<dbReference type="Gene3D" id="3.30.565.10">
    <property type="entry name" value="Histidine kinase-like ATPase, C-terminal domain"/>
    <property type="match status" value="1"/>
</dbReference>
<reference evidence="13" key="1">
    <citation type="submission" date="2022-11" db="EMBL/GenBank/DDBJ databases">
        <title>Isolation and characterization of PLA-degrading bacterium Massilia sp. from Antarctic soil.</title>
        <authorList>
            <person name="Sato K."/>
            <person name="Gomez-Fuentes C."/>
            <person name="Ahmad S.A."/>
            <person name="Zulkharnain A."/>
        </authorList>
    </citation>
    <scope>NUCLEOTIDE SEQUENCE</scope>
    <source>
        <strain evidence="13">N-3</strain>
    </source>
</reference>
<dbReference type="PROSITE" id="PS50885">
    <property type="entry name" value="HAMP"/>
    <property type="match status" value="7"/>
</dbReference>
<dbReference type="SUPFAM" id="SSF52172">
    <property type="entry name" value="CheY-like"/>
    <property type="match status" value="3"/>
</dbReference>
<dbReference type="CDD" id="cd00082">
    <property type="entry name" value="HisKA"/>
    <property type="match status" value="1"/>
</dbReference>
<feature type="modified residue" description="4-aspartylphosphate" evidence="8">
    <location>
        <position position="1298"/>
    </location>
</feature>
<feature type="domain" description="Histidine kinase" evidence="10">
    <location>
        <begin position="946"/>
        <end position="1179"/>
    </location>
</feature>
<feature type="domain" description="Response regulatory" evidence="11">
    <location>
        <begin position="1249"/>
        <end position="1362"/>
    </location>
</feature>
<dbReference type="InterPro" id="IPR001789">
    <property type="entry name" value="Sig_transdc_resp-reg_receiver"/>
</dbReference>
<gene>
    <name evidence="13" type="ORF">MasN3_32580</name>
</gene>
<dbReference type="SMART" id="SM00448">
    <property type="entry name" value="REC"/>
    <property type="match status" value="3"/>
</dbReference>
<sequence length="1635" mass="178274">MNNMTDMGEQLDVKLLLTTLMALKKGDFSVRMPSDWTGVSGKIADTLNDIIETKQKMVETVTDVSRVVGREGHLTQRADLPGVVGGWATIISSVNTLIDDLVRPTTEMARVIGAVAKGDLSQTMALEVDGHPLKGQYLRAAMTANTMVEQLSSFSSEVTRVAREVGTEGKLGGQAQVKGVAGTWKDLTDSVNSMAGNLTSQVRNIAEVTTAVANGDLSKKITVDVRGEILQLKDTINVMVDQLRSFASEVTRVAREVGTEGKLGGQAYVPGVAGTWKDLTDNVNFMASNLTGQVRNIAAVTTAVANGDLSKKITVDVKGEILELKNTINVMVDQLSSFASEVTRVAREVGTEGKLGGQAVVKGVAGTWKDLTDSVNSMAGNLTGQVRNIADVTTAVANGDLSKKITVDVKGEILELKNTINVMVDQLNSFASEVTRVAREVGTEGRLGGQANVPGVAGTWKDLTDGVNSMAGNLTGQVRNIAEVTTAVANGDLSKKITVDVKGEILELKNTINVMVDQLSSFASEVTRVAREVGTEGKLGGQAYVPGVGGTWKDLTDNVNFMASNLTGQVRNIAAVTTAVARGDLSKKITVDVKGEILELKDTINVMVDQLSSFASEVTRVAREVGTEGKLGGQANVSGVAGTWKDLTENVNQLAANLTNQMRAIGEVATAVTRGDLSRSIQVEARGEVSYLKDNINEMIRNLKETTQKNAQQDWLKTNLARFTRLLQGQRDLQAVTKLILSELAPLVSAHHGVFYMMDSQETDARLRMIASYGYRSSRKLPTSFLPGEGLVGQCALEKNRIWLTDVPRDYIVVSSGLGSAPPNNIVVLPILFEQQVKAVIEIASLDRFTETHLSFLDQLMESIGVVLNTIEANSRTESLLTQSQSLAQELQQTNQELAEKARLLSEQNIEVERKNREVEQAKLALEEKATQLALSSKYKSEFLANMSHELRTPLNSLLILAQQLSDNPEGNLSARQVEFAKTIHGSGSDLLTLINDILDLSKIESGTVTLDVSEYRFSNLRNYVDRTFRHMAEAKHLGFQVDLADNLPTAVMTDTTRLQQVLKNLLSNAFKFTSHGQVELTISLVNSGWTHDHPNLVHADAVLAFSVRDTGVGIPSDKLQLIFEAFQQADGSTARKYGGTGLGLSISRELARLLGGEIRVESTVNVGSTFTLYLPYNRAGFINYEQTRQPQPARLAPPPAPAAATVSYQPAVEASSEVATSEAVDTGSLVEYSSVLDDRGLVTPGDPSVLIVEDDERFAKVLLDFAREKNFKGVVTQRGDSALSLARDYLPSAILLDIDLPDIDGFTVLDRLKRDPNTRHIPVHVMSQQAERERALRQGAISYINKPVGREALQEEFKRIQKFLMGGKRSLLVVEDDMAQRESIVALIGNTDIHMVTVDTGAAAWSALESARFDCMVLDLTLPDISGFDLLDRIGANERLRDLPVVIYTAKELSRKEVTKLKRYAKTIVMKDARSPERLLDETALFLHRSQASLPEQQRRILEEIHAADGGLAGRKVLIVDDDLRNIFALSTLLERQQMQVLFAENGRDGIEVLEKDPSIEIVLMDIMMPEMDGYDTMRAIRRIPKFRSLPIITLTAKAMKGDRDKCIAAGASDYITKPVDVAQLLSMMRVWLH</sequence>
<dbReference type="Pfam" id="PF02518">
    <property type="entry name" value="HATPase_c"/>
    <property type="match status" value="1"/>
</dbReference>
<evidence type="ECO:0000313" key="14">
    <source>
        <dbReference type="Proteomes" id="UP001163336"/>
    </source>
</evidence>
<dbReference type="InterPro" id="IPR036890">
    <property type="entry name" value="HATPase_C_sf"/>
</dbReference>
<dbReference type="Pfam" id="PF00512">
    <property type="entry name" value="HisKA"/>
    <property type="match status" value="1"/>
</dbReference>
<dbReference type="SUPFAM" id="SSF47384">
    <property type="entry name" value="Homodimeric domain of signal transducing histidine kinase"/>
    <property type="match status" value="1"/>
</dbReference>
<feature type="modified residue" description="4-aspartylphosphate" evidence="8">
    <location>
        <position position="1567"/>
    </location>
</feature>
<feature type="domain" description="HAMP" evidence="12">
    <location>
        <begin position="472"/>
        <end position="524"/>
    </location>
</feature>
<dbReference type="Gene3D" id="3.30.450.40">
    <property type="match status" value="1"/>
</dbReference>
<name>A0ABM8C914_9BURK</name>
<keyword evidence="4 8" id="KW-0597">Phosphoprotein</keyword>
<dbReference type="Proteomes" id="UP001163336">
    <property type="component" value="Chromosome"/>
</dbReference>
<dbReference type="SUPFAM" id="SSF55874">
    <property type="entry name" value="ATPase domain of HSP90 chaperone/DNA topoisomerase II/histidine kinase"/>
    <property type="match status" value="1"/>
</dbReference>
<keyword evidence="6 13" id="KW-0418">Kinase</keyword>
<dbReference type="Gene3D" id="1.20.120.1530">
    <property type="match status" value="4"/>
</dbReference>
<dbReference type="InterPro" id="IPR005467">
    <property type="entry name" value="His_kinase_dom"/>
</dbReference>
<feature type="modified residue" description="4-aspartylphosphate" evidence="8">
    <location>
        <position position="1420"/>
    </location>
</feature>
<dbReference type="RefSeq" id="WP_281908612.1">
    <property type="nucleotide sequence ID" value="NZ_AP026966.1"/>
</dbReference>
<dbReference type="InterPro" id="IPR003661">
    <property type="entry name" value="HisK_dim/P_dom"/>
</dbReference>
<dbReference type="InterPro" id="IPR011006">
    <property type="entry name" value="CheY-like_superfamily"/>
</dbReference>
<feature type="domain" description="Response regulatory" evidence="11">
    <location>
        <begin position="1517"/>
        <end position="1634"/>
    </location>
</feature>
<evidence type="ECO:0000259" key="11">
    <source>
        <dbReference type="PROSITE" id="PS50110"/>
    </source>
</evidence>
<dbReference type="InterPro" id="IPR029016">
    <property type="entry name" value="GAF-like_dom_sf"/>
</dbReference>
<keyword evidence="14" id="KW-1185">Reference proteome</keyword>
<dbReference type="PRINTS" id="PR00344">
    <property type="entry name" value="BCTRLSENSOR"/>
</dbReference>
<keyword evidence="7" id="KW-0902">Two-component regulatory system</keyword>
<organism evidence="13 14">
    <name type="scientific">Massilia varians</name>
    <dbReference type="NCBI Taxonomy" id="457921"/>
    <lineage>
        <taxon>Bacteria</taxon>
        <taxon>Pseudomonadati</taxon>
        <taxon>Pseudomonadota</taxon>
        <taxon>Betaproteobacteria</taxon>
        <taxon>Burkholderiales</taxon>
        <taxon>Oxalobacteraceae</taxon>
        <taxon>Telluria group</taxon>
        <taxon>Massilia</taxon>
    </lineage>
</organism>
<feature type="domain" description="HAMP" evidence="12">
    <location>
        <begin position="196"/>
        <end position="248"/>
    </location>
</feature>
<dbReference type="Gene3D" id="1.10.287.130">
    <property type="match status" value="1"/>
</dbReference>
<dbReference type="SMART" id="SM00388">
    <property type="entry name" value="HisKA"/>
    <property type="match status" value="1"/>
</dbReference>
<dbReference type="Gene3D" id="3.40.50.2300">
    <property type="match status" value="3"/>
</dbReference>
<proteinExistence type="predicted"/>
<feature type="domain" description="HAMP" evidence="12">
    <location>
        <begin position="99"/>
        <end position="156"/>
    </location>
</feature>
<dbReference type="InterPro" id="IPR036097">
    <property type="entry name" value="HisK_dim/P_sf"/>
</dbReference>
<evidence type="ECO:0000256" key="4">
    <source>
        <dbReference type="ARBA" id="ARBA00022553"/>
    </source>
</evidence>
<evidence type="ECO:0000256" key="6">
    <source>
        <dbReference type="ARBA" id="ARBA00022777"/>
    </source>
</evidence>
<evidence type="ECO:0000259" key="10">
    <source>
        <dbReference type="PROSITE" id="PS50109"/>
    </source>
</evidence>
<evidence type="ECO:0000256" key="1">
    <source>
        <dbReference type="ARBA" id="ARBA00000085"/>
    </source>
</evidence>
<evidence type="ECO:0000256" key="5">
    <source>
        <dbReference type="ARBA" id="ARBA00022679"/>
    </source>
</evidence>
<dbReference type="InterPro" id="IPR003660">
    <property type="entry name" value="HAMP_dom"/>
</dbReference>
<feature type="domain" description="HAMP" evidence="12">
    <location>
        <begin position="380"/>
        <end position="432"/>
    </location>
</feature>
<dbReference type="CDD" id="cd00156">
    <property type="entry name" value="REC"/>
    <property type="match status" value="1"/>
</dbReference>
<dbReference type="InterPro" id="IPR003018">
    <property type="entry name" value="GAF"/>
</dbReference>
<dbReference type="SMART" id="SM00304">
    <property type="entry name" value="HAMP"/>
    <property type="match status" value="6"/>
</dbReference>
<dbReference type="InterPro" id="IPR003594">
    <property type="entry name" value="HATPase_dom"/>
</dbReference>
<dbReference type="CDD" id="cd16922">
    <property type="entry name" value="HATPase_EvgS-ArcB-TorS-like"/>
    <property type="match status" value="1"/>
</dbReference>
<keyword evidence="9" id="KW-0175">Coiled coil</keyword>
<evidence type="ECO:0000256" key="8">
    <source>
        <dbReference type="PROSITE-ProRule" id="PRU00169"/>
    </source>
</evidence>
<dbReference type="EC" id="2.7.13.3" evidence="3"/>
<dbReference type="EMBL" id="AP026966">
    <property type="protein sequence ID" value="BDT59764.1"/>
    <property type="molecule type" value="Genomic_DNA"/>
</dbReference>
<comment type="subcellular location">
    <subcellularLocation>
        <location evidence="2">Membrane</location>
    </subcellularLocation>
</comment>
<dbReference type="Pfam" id="PF00672">
    <property type="entry name" value="HAMP"/>
    <property type="match status" value="4"/>
</dbReference>
<dbReference type="SUPFAM" id="SSF55781">
    <property type="entry name" value="GAF domain-like"/>
    <property type="match status" value="1"/>
</dbReference>
<feature type="domain" description="HAMP" evidence="12">
    <location>
        <begin position="564"/>
        <end position="616"/>
    </location>
</feature>
<dbReference type="Pfam" id="PF00072">
    <property type="entry name" value="Response_reg"/>
    <property type="match status" value="3"/>
</dbReference>
<dbReference type="GO" id="GO:0016301">
    <property type="term" value="F:kinase activity"/>
    <property type="evidence" value="ECO:0007669"/>
    <property type="project" value="UniProtKB-KW"/>
</dbReference>
<dbReference type="PROSITE" id="PS50109">
    <property type="entry name" value="HIS_KIN"/>
    <property type="match status" value="1"/>
</dbReference>
<accession>A0ABM8C914</accession>
<dbReference type="CDD" id="cd06225">
    <property type="entry name" value="HAMP"/>
    <property type="match status" value="6"/>
</dbReference>
<comment type="catalytic activity">
    <reaction evidence="1">
        <text>ATP + protein L-histidine = ADP + protein N-phospho-L-histidine.</text>
        <dbReference type="EC" id="2.7.13.3"/>
    </reaction>
</comment>
<evidence type="ECO:0000259" key="12">
    <source>
        <dbReference type="PROSITE" id="PS50885"/>
    </source>
</evidence>
<dbReference type="PANTHER" id="PTHR45339:SF1">
    <property type="entry name" value="HYBRID SIGNAL TRANSDUCTION HISTIDINE KINASE J"/>
    <property type="match status" value="1"/>
</dbReference>
<feature type="coiled-coil region" evidence="9">
    <location>
        <begin position="877"/>
        <end position="932"/>
    </location>
</feature>
<dbReference type="PROSITE" id="PS50110">
    <property type="entry name" value="RESPONSE_REGULATORY"/>
    <property type="match status" value="3"/>
</dbReference>
<dbReference type="Pfam" id="PF13185">
    <property type="entry name" value="GAF_2"/>
    <property type="match status" value="1"/>
</dbReference>
<evidence type="ECO:0000256" key="7">
    <source>
        <dbReference type="ARBA" id="ARBA00023012"/>
    </source>
</evidence>
<keyword evidence="5" id="KW-0808">Transferase</keyword>
<dbReference type="PANTHER" id="PTHR45339">
    <property type="entry name" value="HYBRID SIGNAL TRANSDUCTION HISTIDINE KINASE J"/>
    <property type="match status" value="1"/>
</dbReference>
<feature type="domain" description="HAMP" evidence="12">
    <location>
        <begin position="288"/>
        <end position="340"/>
    </location>
</feature>
<feature type="domain" description="Response regulatory" evidence="11">
    <location>
        <begin position="1371"/>
        <end position="1487"/>
    </location>
</feature>
<dbReference type="CDD" id="cd17546">
    <property type="entry name" value="REC_hyHK_CKI1_RcsC-like"/>
    <property type="match status" value="1"/>
</dbReference>
<dbReference type="InterPro" id="IPR004358">
    <property type="entry name" value="Sig_transdc_His_kin-like_C"/>
</dbReference>
<dbReference type="Pfam" id="PF18947">
    <property type="entry name" value="HAMP_2"/>
    <property type="match status" value="3"/>
</dbReference>
<dbReference type="SMART" id="SM00065">
    <property type="entry name" value="GAF"/>
    <property type="match status" value="1"/>
</dbReference>
<dbReference type="SMART" id="SM00387">
    <property type="entry name" value="HATPase_c"/>
    <property type="match status" value="1"/>
</dbReference>
<dbReference type="SUPFAM" id="SSF58104">
    <property type="entry name" value="Methyl-accepting chemotaxis protein (MCP) signaling domain"/>
    <property type="match status" value="3"/>
</dbReference>